<evidence type="ECO:0000313" key="2">
    <source>
        <dbReference type="Proteomes" id="UP000244092"/>
    </source>
</evidence>
<comment type="caution">
    <text evidence="1">The sequence shown here is derived from an EMBL/GenBank/DDBJ whole genome shotgun (WGS) entry which is preliminary data.</text>
</comment>
<proteinExistence type="predicted"/>
<organism evidence="1 2">
    <name type="scientific">Sulfitobacter mediterraneus</name>
    <dbReference type="NCBI Taxonomy" id="83219"/>
    <lineage>
        <taxon>Bacteria</taxon>
        <taxon>Pseudomonadati</taxon>
        <taxon>Pseudomonadota</taxon>
        <taxon>Alphaproteobacteria</taxon>
        <taxon>Rhodobacterales</taxon>
        <taxon>Roseobacteraceae</taxon>
        <taxon>Sulfitobacter</taxon>
    </lineage>
</organism>
<accession>A0A2T6CIJ1</accession>
<dbReference type="Proteomes" id="UP000244092">
    <property type="component" value="Unassembled WGS sequence"/>
</dbReference>
<dbReference type="AlphaFoldDB" id="A0A2T6CIJ1"/>
<name>A0A2T6CIJ1_9RHOB</name>
<evidence type="ECO:0000313" key="1">
    <source>
        <dbReference type="EMBL" id="PTX75322.1"/>
    </source>
</evidence>
<sequence>MTATQGFEIIRFFDGKAEYVRGDRRGQQANISSSYYYPYGDQIEDVCQGRNCVFFTAKRIDWPLGSDFKLKHVYEIGWVERDGILQAVGQKNIMYFYPIL</sequence>
<reference evidence="1 2" key="1">
    <citation type="submission" date="2018-04" db="EMBL/GenBank/DDBJ databases">
        <title>Genomic Encyclopedia of Archaeal and Bacterial Type Strains, Phase II (KMG-II): from individual species to whole genera.</title>
        <authorList>
            <person name="Goeker M."/>
        </authorList>
    </citation>
    <scope>NUCLEOTIDE SEQUENCE [LARGE SCALE GENOMIC DNA]</scope>
    <source>
        <strain evidence="1 2">DSM 12244</strain>
    </source>
</reference>
<gene>
    <name evidence="1" type="ORF">C8N31_102428</name>
</gene>
<protein>
    <submittedName>
        <fullName evidence="1">Uncharacterized protein</fullName>
    </submittedName>
</protein>
<dbReference type="EMBL" id="QBKU01000002">
    <property type="protein sequence ID" value="PTX75322.1"/>
    <property type="molecule type" value="Genomic_DNA"/>
</dbReference>